<organism evidence="2 3">
    <name type="scientific">Phormidium nigroviride PCC 7112</name>
    <dbReference type="NCBI Taxonomy" id="179408"/>
    <lineage>
        <taxon>Bacteria</taxon>
        <taxon>Bacillati</taxon>
        <taxon>Cyanobacteriota</taxon>
        <taxon>Cyanophyceae</taxon>
        <taxon>Oscillatoriophycideae</taxon>
        <taxon>Oscillatoriales</taxon>
        <taxon>Oscillatoriaceae</taxon>
        <taxon>Phormidium</taxon>
    </lineage>
</organism>
<dbReference type="KEGG" id="oni:Osc7112_6046"/>
<dbReference type="Pfam" id="PF05685">
    <property type="entry name" value="Uma2"/>
    <property type="match status" value="1"/>
</dbReference>
<sequence>MIQTTIKSITFEEFLEGYPDGKGRFELRNGVIVEMNPNGDREEVTGFLLRKINVEIDRLNLPYVTPSTYFVRPPETTTGYQPDLIVLDKTALISEPLWKKSSVISQGSSVKLVVEVVSTNWQDDYLVKVAEYERLGIPEYWVVDYAALGGRRFIGNPKQPTVSIYQLVDGEYQVSQFREGDTIISSAFGELNLTVEQVFSSIT</sequence>
<reference evidence="2 3" key="1">
    <citation type="submission" date="2012-05" db="EMBL/GenBank/DDBJ databases">
        <title>Finished chromosome of genome of Oscillatoria sp. PCC 7112.</title>
        <authorList>
            <consortium name="US DOE Joint Genome Institute"/>
            <person name="Gugger M."/>
            <person name="Coursin T."/>
            <person name="Rippka R."/>
            <person name="Tandeau De Marsac N."/>
            <person name="Huntemann M."/>
            <person name="Wei C.-L."/>
            <person name="Han J."/>
            <person name="Detter J.C."/>
            <person name="Han C."/>
            <person name="Tapia R."/>
            <person name="Davenport K."/>
            <person name="Daligault H."/>
            <person name="Erkkila T."/>
            <person name="Gu W."/>
            <person name="Munk A.C.C."/>
            <person name="Teshima H."/>
            <person name="Xu Y."/>
            <person name="Chain P."/>
            <person name="Chen A."/>
            <person name="Krypides N."/>
            <person name="Mavromatis K."/>
            <person name="Markowitz V."/>
            <person name="Szeto E."/>
            <person name="Ivanova N."/>
            <person name="Mikhailova N."/>
            <person name="Ovchinnikova G."/>
            <person name="Pagani I."/>
            <person name="Pati A."/>
            <person name="Goodwin L."/>
            <person name="Peters L."/>
            <person name="Pitluck S."/>
            <person name="Woyke T."/>
            <person name="Kerfeld C."/>
        </authorList>
    </citation>
    <scope>NUCLEOTIDE SEQUENCE [LARGE SCALE GENOMIC DNA]</scope>
    <source>
        <strain evidence="2 3">PCC 7112</strain>
    </source>
</reference>
<name>K9VQ68_9CYAN</name>
<dbReference type="STRING" id="179408.Osc7112_6046"/>
<dbReference type="eggNOG" id="COG4636">
    <property type="taxonomic scope" value="Bacteria"/>
</dbReference>
<evidence type="ECO:0000259" key="1">
    <source>
        <dbReference type="Pfam" id="PF05685"/>
    </source>
</evidence>
<proteinExistence type="predicted"/>
<dbReference type="AlphaFoldDB" id="K9VQ68"/>
<dbReference type="Gene3D" id="3.90.1570.10">
    <property type="entry name" value="tt1808, chain A"/>
    <property type="match status" value="1"/>
</dbReference>
<dbReference type="HOGENOM" id="CLU_076312_5_0_3"/>
<dbReference type="OrthoDB" id="428427at2"/>
<dbReference type="EMBL" id="CP003614">
    <property type="protein sequence ID" value="AFZ10238.1"/>
    <property type="molecule type" value="Genomic_DNA"/>
</dbReference>
<dbReference type="InterPro" id="IPR012296">
    <property type="entry name" value="Nuclease_put_TT1808"/>
</dbReference>
<dbReference type="CDD" id="cd06260">
    <property type="entry name" value="DUF820-like"/>
    <property type="match status" value="1"/>
</dbReference>
<dbReference type="PANTHER" id="PTHR34107">
    <property type="entry name" value="SLL0198 PROTEIN-RELATED"/>
    <property type="match status" value="1"/>
</dbReference>
<dbReference type="InterPro" id="IPR008538">
    <property type="entry name" value="Uma2"/>
</dbReference>
<dbReference type="PANTHER" id="PTHR34107:SF2">
    <property type="entry name" value="SLL0888 PROTEIN"/>
    <property type="match status" value="1"/>
</dbReference>
<dbReference type="RefSeq" id="WP_015179438.1">
    <property type="nucleotide sequence ID" value="NC_019729.1"/>
</dbReference>
<dbReference type="PATRIC" id="fig|179408.3.peg.7532"/>
<feature type="domain" description="Putative restriction endonuclease" evidence="1">
    <location>
        <begin position="11"/>
        <end position="196"/>
    </location>
</feature>
<evidence type="ECO:0000313" key="3">
    <source>
        <dbReference type="Proteomes" id="UP000010478"/>
    </source>
</evidence>
<dbReference type="SUPFAM" id="SSF52980">
    <property type="entry name" value="Restriction endonuclease-like"/>
    <property type="match status" value="1"/>
</dbReference>
<protein>
    <recommendedName>
        <fullName evidence="1">Putative restriction endonuclease domain-containing protein</fullName>
    </recommendedName>
</protein>
<dbReference type="Proteomes" id="UP000010478">
    <property type="component" value="Chromosome"/>
</dbReference>
<keyword evidence="3" id="KW-1185">Reference proteome</keyword>
<accession>K9VQ68</accession>
<evidence type="ECO:0000313" key="2">
    <source>
        <dbReference type="EMBL" id="AFZ10238.1"/>
    </source>
</evidence>
<dbReference type="InterPro" id="IPR011335">
    <property type="entry name" value="Restrct_endonuc-II-like"/>
</dbReference>
<gene>
    <name evidence="2" type="ORF">Osc7112_6046</name>
</gene>